<dbReference type="EMBL" id="LLXL01002169">
    <property type="protein sequence ID" value="PKK61600.1"/>
    <property type="molecule type" value="Genomic_DNA"/>
</dbReference>
<dbReference type="Proteomes" id="UP000233469">
    <property type="component" value="Unassembled WGS sequence"/>
</dbReference>
<comment type="caution">
    <text evidence="1">The sequence shown here is derived from an EMBL/GenBank/DDBJ whole genome shotgun (WGS) entry which is preliminary data.</text>
</comment>
<gene>
    <name evidence="1" type="ORF">RhiirC2_791581</name>
</gene>
<evidence type="ECO:0000313" key="2">
    <source>
        <dbReference type="Proteomes" id="UP000233469"/>
    </source>
</evidence>
<reference evidence="1 2" key="2">
    <citation type="submission" date="2017-10" db="EMBL/GenBank/DDBJ databases">
        <title>Extensive intraspecific genome diversity in a model arbuscular mycorrhizal fungus.</title>
        <authorList>
            <person name="Chen E.C.H."/>
            <person name="Morin E."/>
            <person name="Baudet D."/>
            <person name="Noel J."/>
            <person name="Ndikumana S."/>
            <person name="Charron P."/>
            <person name="St-Onge C."/>
            <person name="Giorgi J."/>
            <person name="Grigoriev I.V."/>
            <person name="Roux C."/>
            <person name="Martin F.M."/>
            <person name="Corradi N."/>
        </authorList>
    </citation>
    <scope>NUCLEOTIDE SEQUENCE [LARGE SCALE GENOMIC DNA]</scope>
    <source>
        <strain evidence="1 2">C2</strain>
    </source>
</reference>
<dbReference type="SUPFAM" id="SSF51294">
    <property type="entry name" value="Hedgehog/intein (Hint) domain"/>
    <property type="match status" value="1"/>
</dbReference>
<proteinExistence type="predicted"/>
<sequence>MSLYDLLYWNNGGLNFGTKVLMYGGTHQNVEEFNVRNQVMGYDDDPRTIQSTTKGGGIMHRVMGRKPSCNIRLYLGDTD</sequence>
<dbReference type="InterPro" id="IPR036844">
    <property type="entry name" value="Hint_dom_sf"/>
</dbReference>
<dbReference type="VEuPathDB" id="FungiDB:FUN_005035"/>
<organism evidence="1 2">
    <name type="scientific">Rhizophagus irregularis</name>
    <dbReference type="NCBI Taxonomy" id="588596"/>
    <lineage>
        <taxon>Eukaryota</taxon>
        <taxon>Fungi</taxon>
        <taxon>Fungi incertae sedis</taxon>
        <taxon>Mucoromycota</taxon>
        <taxon>Glomeromycotina</taxon>
        <taxon>Glomeromycetes</taxon>
        <taxon>Glomerales</taxon>
        <taxon>Glomeraceae</taxon>
        <taxon>Rhizophagus</taxon>
    </lineage>
</organism>
<protein>
    <submittedName>
        <fullName evidence="1">Uncharacterized protein</fullName>
    </submittedName>
</protein>
<accession>A0A2N1MIY6</accession>
<evidence type="ECO:0000313" key="1">
    <source>
        <dbReference type="EMBL" id="PKK61600.1"/>
    </source>
</evidence>
<name>A0A2N1MIY6_9GLOM</name>
<reference evidence="1 2" key="1">
    <citation type="submission" date="2016-04" db="EMBL/GenBank/DDBJ databases">
        <title>Genome analyses suggest a sexual origin of heterokaryosis in a supposedly ancient asexual fungus.</title>
        <authorList>
            <person name="Ropars J."/>
            <person name="Sedzielewska K."/>
            <person name="Noel J."/>
            <person name="Charron P."/>
            <person name="Farinelli L."/>
            <person name="Marton T."/>
            <person name="Kruger M."/>
            <person name="Pelin A."/>
            <person name="Brachmann A."/>
            <person name="Corradi N."/>
        </authorList>
    </citation>
    <scope>NUCLEOTIDE SEQUENCE [LARGE SCALE GENOMIC DNA]</scope>
    <source>
        <strain evidence="1 2">C2</strain>
    </source>
</reference>
<dbReference type="Gene3D" id="2.170.16.10">
    <property type="entry name" value="Hedgehog/Intein (Hint) domain"/>
    <property type="match status" value="1"/>
</dbReference>
<dbReference type="AlphaFoldDB" id="A0A2N1MIY6"/>